<dbReference type="InterPro" id="IPR003751">
    <property type="entry name" value="CsrA"/>
</dbReference>
<evidence type="ECO:0000256" key="5">
    <source>
        <dbReference type="HAMAP-Rule" id="MF_00167"/>
    </source>
</evidence>
<sequence length="74" mass="8390">MLVISRKPGEAFVIGSDVIVKILKIEGSEVKIGISAPQHVKIYRWEIYEKVLQENKLASQTSPENVKDLREVIK</sequence>
<keyword evidence="2 5" id="KW-0678">Repressor</keyword>
<proteinExistence type="inferred from homology"/>
<dbReference type="STRING" id="688269.Theth_1067"/>
<dbReference type="PANTHER" id="PTHR34984:SF1">
    <property type="entry name" value="CARBON STORAGE REGULATOR"/>
    <property type="match status" value="1"/>
</dbReference>
<organism evidence="6 7">
    <name type="scientific">Pseudothermotoga thermarum DSM 5069</name>
    <dbReference type="NCBI Taxonomy" id="688269"/>
    <lineage>
        <taxon>Bacteria</taxon>
        <taxon>Thermotogati</taxon>
        <taxon>Thermotogota</taxon>
        <taxon>Thermotogae</taxon>
        <taxon>Thermotogales</taxon>
        <taxon>Thermotogaceae</taxon>
        <taxon>Pseudothermotoga</taxon>
    </lineage>
</organism>
<evidence type="ECO:0000313" key="6">
    <source>
        <dbReference type="EMBL" id="AEH51147.1"/>
    </source>
</evidence>
<evidence type="ECO:0000313" key="7">
    <source>
        <dbReference type="Proteomes" id="UP000006804"/>
    </source>
</evidence>
<dbReference type="GO" id="GO:0006109">
    <property type="term" value="P:regulation of carbohydrate metabolic process"/>
    <property type="evidence" value="ECO:0007669"/>
    <property type="project" value="InterPro"/>
</dbReference>
<protein>
    <recommendedName>
        <fullName evidence="5">Translational regulator CsrA</fullName>
    </recommendedName>
</protein>
<comment type="subunit">
    <text evidence="5">Homodimer; the beta-strands of each monomer intercalate to form a hydrophobic core, while the alpha-helices form wings that extend away from the core.</text>
</comment>
<dbReference type="OrthoDB" id="9809061at2"/>
<gene>
    <name evidence="5" type="primary">csrA</name>
    <name evidence="6" type="ORF">Theth_1067</name>
</gene>
<evidence type="ECO:0000256" key="4">
    <source>
        <dbReference type="ARBA" id="ARBA00022884"/>
    </source>
</evidence>
<keyword evidence="7" id="KW-1185">Reference proteome</keyword>
<dbReference type="HAMAP" id="MF_00167">
    <property type="entry name" value="CsrA"/>
    <property type="match status" value="1"/>
</dbReference>
<dbReference type="PANTHER" id="PTHR34984">
    <property type="entry name" value="CARBON STORAGE REGULATOR"/>
    <property type="match status" value="1"/>
</dbReference>
<dbReference type="FunFam" id="2.60.40.4380:FF:000002">
    <property type="entry name" value="Translational regulator CsrA"/>
    <property type="match status" value="1"/>
</dbReference>
<name>F7YYV4_9THEM</name>
<keyword evidence="1 5" id="KW-0963">Cytoplasm</keyword>
<dbReference type="Gene3D" id="2.60.40.4380">
    <property type="entry name" value="Translational regulator CsrA"/>
    <property type="match status" value="1"/>
</dbReference>
<dbReference type="Proteomes" id="UP000006804">
    <property type="component" value="Chromosome"/>
</dbReference>
<dbReference type="Pfam" id="PF02599">
    <property type="entry name" value="CsrA"/>
    <property type="match status" value="1"/>
</dbReference>
<evidence type="ECO:0000256" key="3">
    <source>
        <dbReference type="ARBA" id="ARBA00022845"/>
    </source>
</evidence>
<dbReference type="AlphaFoldDB" id="F7YYV4"/>
<keyword evidence="3 5" id="KW-0810">Translation regulation</keyword>
<dbReference type="GO" id="GO:0005829">
    <property type="term" value="C:cytosol"/>
    <property type="evidence" value="ECO:0007669"/>
    <property type="project" value="TreeGrafter"/>
</dbReference>
<dbReference type="GO" id="GO:1902208">
    <property type="term" value="P:regulation of bacterial-type flagellum assembly"/>
    <property type="evidence" value="ECO:0007669"/>
    <property type="project" value="UniProtKB-UniRule"/>
</dbReference>
<keyword evidence="4 5" id="KW-0694">RNA-binding</keyword>
<accession>F7YYV4</accession>
<evidence type="ECO:0000256" key="1">
    <source>
        <dbReference type="ARBA" id="ARBA00022490"/>
    </source>
</evidence>
<dbReference type="KEGG" id="tta:Theth_1067"/>
<dbReference type="SUPFAM" id="SSF117130">
    <property type="entry name" value="CsrA-like"/>
    <property type="match status" value="1"/>
</dbReference>
<dbReference type="GO" id="GO:0045947">
    <property type="term" value="P:negative regulation of translational initiation"/>
    <property type="evidence" value="ECO:0007669"/>
    <property type="project" value="UniProtKB-UniRule"/>
</dbReference>
<comment type="similarity">
    <text evidence="5">Belongs to the CsrA/RsmA family.</text>
</comment>
<comment type="function">
    <text evidence="5">A translational regulator that binds mRNA to regulate translation initiation and/or mRNA stability. Usually binds in the 5'-UTR at or near the Shine-Dalgarno sequence preventing ribosome-binding, thus repressing translation. Its main target seems to be the major flagellin gene, while its function is anatagonized by FliW.</text>
</comment>
<reference evidence="6 7" key="1">
    <citation type="submission" date="2010-11" db="EMBL/GenBank/DDBJ databases">
        <title>The complete genome of Thermotoga thermarum DSM 5069.</title>
        <authorList>
            <consortium name="US DOE Joint Genome Institute (JGI-PGF)"/>
            <person name="Lucas S."/>
            <person name="Copeland A."/>
            <person name="Lapidus A."/>
            <person name="Bruce D."/>
            <person name="Goodwin L."/>
            <person name="Pitluck S."/>
            <person name="Kyrpides N."/>
            <person name="Mavromatis K."/>
            <person name="Ivanova N."/>
            <person name="Zeytun A."/>
            <person name="Brettin T."/>
            <person name="Detter J.C."/>
            <person name="Tapia R."/>
            <person name="Han C."/>
            <person name="Land M."/>
            <person name="Hauser L."/>
            <person name="Markowitz V."/>
            <person name="Cheng J.-F."/>
            <person name="Hugenholtz P."/>
            <person name="Woyke T."/>
            <person name="Wu D."/>
            <person name="Spring S."/>
            <person name="Schroeder M."/>
            <person name="Brambilla E."/>
            <person name="Klenk H.-P."/>
            <person name="Eisen J.A."/>
        </authorList>
    </citation>
    <scope>NUCLEOTIDE SEQUENCE [LARGE SCALE GENOMIC DNA]</scope>
    <source>
        <strain evidence="6 7">DSM 5069</strain>
    </source>
</reference>
<dbReference type="GO" id="GO:0006402">
    <property type="term" value="P:mRNA catabolic process"/>
    <property type="evidence" value="ECO:0007669"/>
    <property type="project" value="InterPro"/>
</dbReference>
<dbReference type="GO" id="GO:0048027">
    <property type="term" value="F:mRNA 5'-UTR binding"/>
    <property type="evidence" value="ECO:0007669"/>
    <property type="project" value="UniProtKB-UniRule"/>
</dbReference>
<comment type="subcellular location">
    <subcellularLocation>
        <location evidence="5">Cytoplasm</location>
    </subcellularLocation>
</comment>
<evidence type="ECO:0000256" key="2">
    <source>
        <dbReference type="ARBA" id="ARBA00022491"/>
    </source>
</evidence>
<dbReference type="InterPro" id="IPR036107">
    <property type="entry name" value="CsrA_sf"/>
</dbReference>
<dbReference type="PATRIC" id="fig|688269.3.peg.1095"/>
<dbReference type="HOGENOM" id="CLU_164837_0_1_0"/>
<dbReference type="GO" id="GO:0044781">
    <property type="term" value="P:bacterial-type flagellum organization"/>
    <property type="evidence" value="ECO:0007669"/>
    <property type="project" value="UniProtKB-KW"/>
</dbReference>
<dbReference type="NCBIfam" id="TIGR00202">
    <property type="entry name" value="csrA"/>
    <property type="match status" value="1"/>
</dbReference>
<keyword evidence="5" id="KW-1005">Bacterial flagellum biogenesis</keyword>
<dbReference type="NCBIfam" id="NF002469">
    <property type="entry name" value="PRK01712.1"/>
    <property type="match status" value="1"/>
</dbReference>
<dbReference type="EMBL" id="CP002351">
    <property type="protein sequence ID" value="AEH51147.1"/>
    <property type="molecule type" value="Genomic_DNA"/>
</dbReference>
<dbReference type="eggNOG" id="COG1551">
    <property type="taxonomic scope" value="Bacteria"/>
</dbReference>